<dbReference type="PANTHER" id="PTHR15503:SF36">
    <property type="entry name" value="RETROTRANSPOSON GAG-LIKE PROTEIN 5"/>
    <property type="match status" value="1"/>
</dbReference>
<accession>A0AAD9E6G3</accession>
<evidence type="ECO:0000313" key="2">
    <source>
        <dbReference type="Proteomes" id="UP001239994"/>
    </source>
</evidence>
<dbReference type="InterPro" id="IPR021109">
    <property type="entry name" value="Peptidase_aspartic_dom_sf"/>
</dbReference>
<dbReference type="InterPro" id="IPR032567">
    <property type="entry name" value="RTL1-rel"/>
</dbReference>
<dbReference type="CDD" id="cd00303">
    <property type="entry name" value="retropepsin_like"/>
    <property type="match status" value="1"/>
</dbReference>
<keyword evidence="2" id="KW-1185">Reference proteome</keyword>
<protein>
    <submittedName>
        <fullName evidence="1">Uncharacterized protein</fullName>
    </submittedName>
</protein>
<name>A0AAD9E6G3_9TELE</name>
<dbReference type="AlphaFoldDB" id="A0AAD9E6G3"/>
<evidence type="ECO:0000313" key="1">
    <source>
        <dbReference type="EMBL" id="KAK1806149.1"/>
    </source>
</evidence>
<gene>
    <name evidence="1" type="ORF">P4O66_000041</name>
</gene>
<dbReference type="Proteomes" id="UP001239994">
    <property type="component" value="Unassembled WGS sequence"/>
</dbReference>
<reference evidence="1" key="1">
    <citation type="submission" date="2023-03" db="EMBL/GenBank/DDBJ databases">
        <title>Electrophorus voltai genome.</title>
        <authorList>
            <person name="Bian C."/>
        </authorList>
    </citation>
    <scope>NUCLEOTIDE SEQUENCE</scope>
    <source>
        <strain evidence="1">CB-2022</strain>
        <tissue evidence="1">Muscle</tissue>
    </source>
</reference>
<comment type="caution">
    <text evidence="1">The sequence shown here is derived from an EMBL/GenBank/DDBJ whole genome shotgun (WGS) entry which is preliminary data.</text>
</comment>
<dbReference type="InterPro" id="IPR043502">
    <property type="entry name" value="DNA/RNA_pol_sf"/>
</dbReference>
<dbReference type="Gene3D" id="2.40.70.10">
    <property type="entry name" value="Acid Proteases"/>
    <property type="match status" value="1"/>
</dbReference>
<organism evidence="1 2">
    <name type="scientific">Electrophorus voltai</name>
    <dbReference type="NCBI Taxonomy" id="2609070"/>
    <lineage>
        <taxon>Eukaryota</taxon>
        <taxon>Metazoa</taxon>
        <taxon>Chordata</taxon>
        <taxon>Craniata</taxon>
        <taxon>Vertebrata</taxon>
        <taxon>Euteleostomi</taxon>
        <taxon>Actinopterygii</taxon>
        <taxon>Neopterygii</taxon>
        <taxon>Teleostei</taxon>
        <taxon>Ostariophysi</taxon>
        <taxon>Gymnotiformes</taxon>
        <taxon>Gymnotoidei</taxon>
        <taxon>Gymnotidae</taxon>
        <taxon>Electrophorus</taxon>
    </lineage>
</organism>
<sequence>MSPDICGLRSSACFLDTGLANKLALLLVPLDKPLPIDGWSLEPGVVSHHTRPIALRVSSHTEQIAPYIIHAPNLQLILGYPWLQRHNPHVDWLTRSVLSWGLSGQSSCLQLPKSRSGSGHGSGCLDLSQVPQEYWDLGEAFSKQKAQLLPPHCPYGMAINLLLGSSPPKGHLFCLLGLERQATDKYIQESLALGFIWPSTSPAGTGFFFVGKKDGGLHPCIDYQGLNKMTIKDRYPLPLVTSAFETLQQACFY</sequence>
<dbReference type="EMBL" id="JAROKS010000001">
    <property type="protein sequence ID" value="KAK1806149.1"/>
    <property type="molecule type" value="Genomic_DNA"/>
</dbReference>
<dbReference type="Gene3D" id="3.10.10.10">
    <property type="entry name" value="HIV Type 1 Reverse Transcriptase, subunit A, domain 1"/>
    <property type="match status" value="1"/>
</dbReference>
<dbReference type="PANTHER" id="PTHR15503">
    <property type="entry name" value="LDOC1 RELATED"/>
    <property type="match status" value="1"/>
</dbReference>
<dbReference type="SUPFAM" id="SSF56672">
    <property type="entry name" value="DNA/RNA polymerases"/>
    <property type="match status" value="1"/>
</dbReference>
<proteinExistence type="predicted"/>